<evidence type="ECO:0000313" key="13">
    <source>
        <dbReference type="EMBL" id="SNZ20119.1"/>
    </source>
</evidence>
<dbReference type="InterPro" id="IPR058982">
    <property type="entry name" value="Beta-barrel_AprE"/>
</dbReference>
<keyword evidence="10" id="KW-0175">Coiled coil</keyword>
<dbReference type="RefSeq" id="WP_097154506.1">
    <property type="nucleotide sequence ID" value="NZ_OBEL01000004.1"/>
</dbReference>
<dbReference type="Pfam" id="PF25994">
    <property type="entry name" value="HH_AprE"/>
    <property type="match status" value="1"/>
</dbReference>
<dbReference type="Proteomes" id="UP000219439">
    <property type="component" value="Unassembled WGS sequence"/>
</dbReference>
<reference evidence="13 14" key="1">
    <citation type="submission" date="2017-09" db="EMBL/GenBank/DDBJ databases">
        <authorList>
            <person name="Ehlers B."/>
            <person name="Leendertz F.H."/>
        </authorList>
    </citation>
    <scope>NUCLEOTIDE SEQUENCE [LARGE SCALE GENOMIC DNA]</scope>
    <source>
        <strain evidence="13 14">DSM 18289</strain>
    </source>
</reference>
<protein>
    <recommendedName>
        <fullName evidence="9">Membrane fusion protein (MFP) family protein</fullName>
    </recommendedName>
</protein>
<sequence>MSPIDTSSPQNELQQSLSRHMKWALLIVCLLIGGVGLWLGLLQISSAVVATGSIVVEGNIKRVQHQEGGIVKEIHAKDGDGVQSGDLLIRLDDTVPRANLFIADKQLVDLRLQLARLIAEQQDKEDITFPKLSSSAFSHDEVAELRIGQQKLFEARRKSYHGRKQQLKKQIGQLSQQVDGLIAQQRAKQEEIDLLKSELEANGKLWERKLVTLTKFNSLKREKAKKKGEHGEVTANIAQARNAISEKELQILQIEEDTQTEILQQIQDIKAKVAQLEEQEIAALDQLKRIDILAPQAGIVHQSNAHTVGGVIPAAEVLMLIVPQEDRLIIEAQVDPTQIDRLSPNQIARVRFPAFDQRTTPEIQAKLDTISADLIQDQATGLSFYKVRLIIEEAELQKLNGKKLVPGMPSEVYLQTGYRTIASYLTKPITDQIQHAMKER</sequence>
<dbReference type="PANTHER" id="PTHR30386:SF17">
    <property type="entry name" value="ALKALINE PROTEASE SECRETION PROTEIN APRE"/>
    <property type="match status" value="1"/>
</dbReference>
<evidence type="ECO:0000259" key="12">
    <source>
        <dbReference type="Pfam" id="PF26002"/>
    </source>
</evidence>
<evidence type="ECO:0000256" key="1">
    <source>
        <dbReference type="ARBA" id="ARBA00004377"/>
    </source>
</evidence>
<evidence type="ECO:0000256" key="2">
    <source>
        <dbReference type="ARBA" id="ARBA00009477"/>
    </source>
</evidence>
<keyword evidence="8 9" id="KW-0472">Membrane</keyword>
<dbReference type="InterPro" id="IPR058781">
    <property type="entry name" value="HH_AprE-like"/>
</dbReference>
<name>A0A285PEG6_9HYPH</name>
<keyword evidence="4 9" id="KW-1003">Cell membrane</keyword>
<feature type="coiled-coil region" evidence="10">
    <location>
        <begin position="157"/>
        <end position="184"/>
    </location>
</feature>
<dbReference type="GO" id="GO:0015031">
    <property type="term" value="P:protein transport"/>
    <property type="evidence" value="ECO:0007669"/>
    <property type="project" value="InterPro"/>
</dbReference>
<evidence type="ECO:0000256" key="5">
    <source>
        <dbReference type="ARBA" id="ARBA00022519"/>
    </source>
</evidence>
<feature type="domain" description="AprE-like beta-barrel" evidence="12">
    <location>
        <begin position="328"/>
        <end position="417"/>
    </location>
</feature>
<keyword evidence="3 9" id="KW-0813">Transport</keyword>
<evidence type="ECO:0000256" key="8">
    <source>
        <dbReference type="ARBA" id="ARBA00023136"/>
    </source>
</evidence>
<dbReference type="GO" id="GO:0005886">
    <property type="term" value="C:plasma membrane"/>
    <property type="evidence" value="ECO:0007669"/>
    <property type="project" value="UniProtKB-SubCell"/>
</dbReference>
<keyword evidence="7 9" id="KW-1133">Transmembrane helix</keyword>
<feature type="coiled-coil region" evidence="10">
    <location>
        <begin position="235"/>
        <end position="286"/>
    </location>
</feature>
<keyword evidence="5 9" id="KW-0997">Cell inner membrane</keyword>
<dbReference type="Pfam" id="PF26002">
    <property type="entry name" value="Beta-barrel_AprE"/>
    <property type="match status" value="1"/>
</dbReference>
<evidence type="ECO:0000256" key="7">
    <source>
        <dbReference type="ARBA" id="ARBA00022989"/>
    </source>
</evidence>
<keyword evidence="6 9" id="KW-0812">Transmembrane</keyword>
<evidence type="ECO:0000256" key="6">
    <source>
        <dbReference type="ARBA" id="ARBA00022692"/>
    </source>
</evidence>
<evidence type="ECO:0000256" key="9">
    <source>
        <dbReference type="RuleBase" id="RU365093"/>
    </source>
</evidence>
<comment type="subcellular location">
    <subcellularLocation>
        <location evidence="1 9">Cell inner membrane</location>
        <topology evidence="1 9">Single-pass membrane protein</topology>
    </subcellularLocation>
</comment>
<evidence type="ECO:0000256" key="4">
    <source>
        <dbReference type="ARBA" id="ARBA00022475"/>
    </source>
</evidence>
<comment type="similarity">
    <text evidence="2 9">Belongs to the membrane fusion protein (MFP) (TC 8.A.1) family.</text>
</comment>
<evidence type="ECO:0000256" key="10">
    <source>
        <dbReference type="SAM" id="Coils"/>
    </source>
</evidence>
<dbReference type="PRINTS" id="PR01490">
    <property type="entry name" value="RTXTOXIND"/>
</dbReference>
<evidence type="ECO:0000259" key="11">
    <source>
        <dbReference type="Pfam" id="PF25994"/>
    </source>
</evidence>
<dbReference type="NCBIfam" id="TIGR01843">
    <property type="entry name" value="type_I_hlyD"/>
    <property type="match status" value="1"/>
</dbReference>
<dbReference type="Gene3D" id="2.40.30.170">
    <property type="match status" value="1"/>
</dbReference>
<feature type="transmembrane region" description="Helical" evidence="9">
    <location>
        <begin position="23"/>
        <end position="41"/>
    </location>
</feature>
<evidence type="ECO:0000313" key="14">
    <source>
        <dbReference type="Proteomes" id="UP000219439"/>
    </source>
</evidence>
<dbReference type="InterPro" id="IPR010129">
    <property type="entry name" value="T1SS_HlyD"/>
</dbReference>
<dbReference type="AlphaFoldDB" id="A0A285PEG6"/>
<organism evidence="13 14">
    <name type="scientific">Cohaesibacter gelatinilyticus</name>
    <dbReference type="NCBI Taxonomy" id="372072"/>
    <lineage>
        <taxon>Bacteria</taxon>
        <taxon>Pseudomonadati</taxon>
        <taxon>Pseudomonadota</taxon>
        <taxon>Alphaproteobacteria</taxon>
        <taxon>Hyphomicrobiales</taxon>
        <taxon>Cohaesibacteraceae</taxon>
    </lineage>
</organism>
<evidence type="ECO:0000256" key="3">
    <source>
        <dbReference type="ARBA" id="ARBA00022448"/>
    </source>
</evidence>
<dbReference type="OrthoDB" id="9810980at2"/>
<keyword evidence="14" id="KW-1185">Reference proteome</keyword>
<gene>
    <name evidence="13" type="ORF">SAMN06265368_3221</name>
</gene>
<proteinExistence type="inferred from homology"/>
<dbReference type="InterPro" id="IPR050739">
    <property type="entry name" value="MFP"/>
</dbReference>
<dbReference type="PANTHER" id="PTHR30386">
    <property type="entry name" value="MEMBRANE FUSION SUBUNIT OF EMRAB-TOLC MULTIDRUG EFFLUX PUMP"/>
    <property type="match status" value="1"/>
</dbReference>
<accession>A0A285PEG6</accession>
<feature type="domain" description="AprE-like long alpha-helical hairpin" evidence="11">
    <location>
        <begin position="97"/>
        <end position="286"/>
    </location>
</feature>
<dbReference type="EMBL" id="OBEL01000004">
    <property type="protein sequence ID" value="SNZ20119.1"/>
    <property type="molecule type" value="Genomic_DNA"/>
</dbReference>